<dbReference type="EMBL" id="SMTL01000002">
    <property type="protein sequence ID" value="TDK36603.1"/>
    <property type="molecule type" value="Genomic_DNA"/>
</dbReference>
<reference evidence="4 5" key="1">
    <citation type="submission" date="2019-03" db="EMBL/GenBank/DDBJ databases">
        <title>Rhizobium sp. nov., an bacterium isolated from biocrust in Mu Us Desert.</title>
        <authorList>
            <person name="Lixiong L."/>
        </authorList>
    </citation>
    <scope>NUCLEOTIDE SEQUENCE [LARGE SCALE GENOMIC DNA]</scope>
    <source>
        <strain evidence="4 5">SPY-1</strain>
    </source>
</reference>
<dbReference type="InterPro" id="IPR050445">
    <property type="entry name" value="Bact_polysacc_biosynth/exp"/>
</dbReference>
<dbReference type="OrthoDB" id="1523414at2"/>
<keyword evidence="5" id="KW-1185">Reference proteome</keyword>
<comment type="caution">
    <text evidence="4">The sequence shown here is derived from an EMBL/GenBank/DDBJ whole genome shotgun (WGS) entry which is preliminary data.</text>
</comment>
<organism evidence="4 5">
    <name type="scientific">Rhizobium deserti</name>
    <dbReference type="NCBI Taxonomy" id="2547961"/>
    <lineage>
        <taxon>Bacteria</taxon>
        <taxon>Pseudomonadati</taxon>
        <taxon>Pseudomonadota</taxon>
        <taxon>Alphaproteobacteria</taxon>
        <taxon>Hyphomicrobiales</taxon>
        <taxon>Rhizobiaceae</taxon>
        <taxon>Rhizobium/Agrobacterium group</taxon>
        <taxon>Rhizobium</taxon>
    </lineage>
</organism>
<keyword evidence="1" id="KW-0175">Coiled coil</keyword>
<dbReference type="Proteomes" id="UP000295238">
    <property type="component" value="Unassembled WGS sequence"/>
</dbReference>
<evidence type="ECO:0008006" key="6">
    <source>
        <dbReference type="Google" id="ProtNLM"/>
    </source>
</evidence>
<dbReference type="PANTHER" id="PTHR32309:SF13">
    <property type="entry name" value="FERRIC ENTEROBACTIN TRANSPORT PROTEIN FEPE"/>
    <property type="match status" value="1"/>
</dbReference>
<dbReference type="AlphaFoldDB" id="A0A4R5UIQ7"/>
<feature type="transmembrane region" description="Helical" evidence="3">
    <location>
        <begin position="378"/>
        <end position="400"/>
    </location>
</feature>
<gene>
    <name evidence="4" type="ORF">E2F50_06650</name>
</gene>
<name>A0A4R5UIQ7_9HYPH</name>
<feature type="coiled-coil region" evidence="1">
    <location>
        <begin position="290"/>
        <end position="345"/>
    </location>
</feature>
<dbReference type="GO" id="GO:0005886">
    <property type="term" value="C:plasma membrane"/>
    <property type="evidence" value="ECO:0007669"/>
    <property type="project" value="TreeGrafter"/>
</dbReference>
<proteinExistence type="predicted"/>
<feature type="region of interest" description="Disordered" evidence="2">
    <location>
        <begin position="1"/>
        <end position="26"/>
    </location>
</feature>
<keyword evidence="3" id="KW-0472">Membrane</keyword>
<feature type="transmembrane region" description="Helical" evidence="3">
    <location>
        <begin position="50"/>
        <end position="71"/>
    </location>
</feature>
<dbReference type="GO" id="GO:0004713">
    <property type="term" value="F:protein tyrosine kinase activity"/>
    <property type="evidence" value="ECO:0007669"/>
    <property type="project" value="TreeGrafter"/>
</dbReference>
<evidence type="ECO:0000256" key="2">
    <source>
        <dbReference type="SAM" id="MobiDB-lite"/>
    </source>
</evidence>
<evidence type="ECO:0000313" key="4">
    <source>
        <dbReference type="EMBL" id="TDK36603.1"/>
    </source>
</evidence>
<evidence type="ECO:0000256" key="3">
    <source>
        <dbReference type="SAM" id="Phobius"/>
    </source>
</evidence>
<dbReference type="RefSeq" id="WP_133315313.1">
    <property type="nucleotide sequence ID" value="NZ_SMTL01000002.1"/>
</dbReference>
<evidence type="ECO:0000256" key="1">
    <source>
        <dbReference type="SAM" id="Coils"/>
    </source>
</evidence>
<keyword evidence="3" id="KW-0812">Transmembrane</keyword>
<keyword evidence="3" id="KW-1133">Transmembrane helix</keyword>
<protein>
    <recommendedName>
        <fullName evidence="6">Capsule biosynthesis protein</fullName>
    </recommendedName>
</protein>
<accession>A0A4R5UIQ7</accession>
<evidence type="ECO:0000313" key="5">
    <source>
        <dbReference type="Proteomes" id="UP000295238"/>
    </source>
</evidence>
<sequence length="407" mass="44695">MTELHHKAPTIQTPLPLHGSSPVAVRTGRSGVDVTVEGRTQSPRITGAKLLFTLLVLLPTAAASAYFFFIASDIYVAEGRFIVRDSSGAVTNPLGNMLQALSVGSASTGGDAYAAVDYLESRNALDALDADGAFTSIVGKEEVDPLMRFPSLYRGETREDLFRYYSNLVTVKYDPSSGISTITARAFAPDSAQLVVSKLLLQAQEFVNSMSEQALSDALSYARDDVRLAEKRLTESQGLLTTFRTQTAVLDPEAVAKSYLATADGLRKQLIEAQTRLSSINQLNASSPEKKVLSTRIQSLEQSIADEQARVVGNGKSMVSFFEEYERLKLESELANQTLVSAKANFEKARMELMRKQVYLVPVVKPNLVDDALEPKRFLSVLTVFITLFLVYAMGWLLYVNAREHKD</sequence>
<dbReference type="PANTHER" id="PTHR32309">
    <property type="entry name" value="TYROSINE-PROTEIN KINASE"/>
    <property type="match status" value="1"/>
</dbReference>